<dbReference type="GO" id="GO:0003682">
    <property type="term" value="F:chromatin binding"/>
    <property type="evidence" value="ECO:0007669"/>
    <property type="project" value="InterPro"/>
</dbReference>
<keyword evidence="6" id="KW-1185">Reference proteome</keyword>
<comment type="subcellular location">
    <subcellularLocation>
        <location evidence="1 2">Nucleus</location>
    </subcellularLocation>
</comment>
<feature type="DNA-binding region" description="Homeobox" evidence="2">
    <location>
        <begin position="15"/>
        <end position="78"/>
    </location>
</feature>
<dbReference type="InterPro" id="IPR039276">
    <property type="entry name" value="SHH1/2"/>
</dbReference>
<evidence type="ECO:0000259" key="4">
    <source>
        <dbReference type="PROSITE" id="PS50071"/>
    </source>
</evidence>
<feature type="region of interest" description="Disordered" evidence="3">
    <location>
        <begin position="485"/>
        <end position="557"/>
    </location>
</feature>
<organism evidence="5 6">
    <name type="scientific">Heracleum sosnowskyi</name>
    <dbReference type="NCBI Taxonomy" id="360622"/>
    <lineage>
        <taxon>Eukaryota</taxon>
        <taxon>Viridiplantae</taxon>
        <taxon>Streptophyta</taxon>
        <taxon>Embryophyta</taxon>
        <taxon>Tracheophyta</taxon>
        <taxon>Spermatophyta</taxon>
        <taxon>Magnoliopsida</taxon>
        <taxon>eudicotyledons</taxon>
        <taxon>Gunneridae</taxon>
        <taxon>Pentapetalae</taxon>
        <taxon>asterids</taxon>
        <taxon>campanulids</taxon>
        <taxon>Apiales</taxon>
        <taxon>Apiaceae</taxon>
        <taxon>Apioideae</taxon>
        <taxon>apioid superclade</taxon>
        <taxon>Tordylieae</taxon>
        <taxon>Tordyliinae</taxon>
        <taxon>Heracleum</taxon>
    </lineage>
</organism>
<keyword evidence="2 5" id="KW-0371">Homeobox</keyword>
<dbReference type="PANTHER" id="PTHR33827">
    <property type="entry name" value="PROTEIN SAWADEE HOMEODOMAIN HOMOLOG 2"/>
    <property type="match status" value="1"/>
</dbReference>
<gene>
    <name evidence="5" type="ORF">POM88_004719</name>
</gene>
<dbReference type="InterPro" id="IPR009057">
    <property type="entry name" value="Homeodomain-like_sf"/>
</dbReference>
<dbReference type="SUPFAM" id="SSF46689">
    <property type="entry name" value="Homeodomain-like"/>
    <property type="match status" value="1"/>
</dbReference>
<evidence type="ECO:0000256" key="3">
    <source>
        <dbReference type="SAM" id="MobiDB-lite"/>
    </source>
</evidence>
<dbReference type="GO" id="GO:0005634">
    <property type="term" value="C:nucleus"/>
    <property type="evidence" value="ECO:0007669"/>
    <property type="project" value="UniProtKB-SubCell"/>
</dbReference>
<reference evidence="5" key="1">
    <citation type="submission" date="2023-02" db="EMBL/GenBank/DDBJ databases">
        <title>Genome of toxic invasive species Heracleum sosnowskyi carries increased number of genes despite the absence of recent whole-genome duplications.</title>
        <authorList>
            <person name="Schelkunov M."/>
            <person name="Shtratnikova V."/>
            <person name="Makarenko M."/>
            <person name="Klepikova A."/>
            <person name="Omelchenko D."/>
            <person name="Novikova G."/>
            <person name="Obukhova E."/>
            <person name="Bogdanov V."/>
            <person name="Penin A."/>
            <person name="Logacheva M."/>
        </authorList>
    </citation>
    <scope>NUCLEOTIDE SEQUENCE</scope>
    <source>
        <strain evidence="5">Hsosn_3</strain>
        <tissue evidence="5">Leaf</tissue>
    </source>
</reference>
<accession>A0AAD8JIX3</accession>
<proteinExistence type="predicted"/>
<feature type="compositionally biased region" description="Acidic residues" evidence="3">
    <location>
        <begin position="517"/>
        <end position="532"/>
    </location>
</feature>
<protein>
    <submittedName>
        <fullName evidence="5">Protein SAWADEE HOMEODOMAIN-like</fullName>
    </submittedName>
</protein>
<dbReference type="PANTHER" id="PTHR33827:SF7">
    <property type="entry name" value="PROTEIN SAWADEE HOMEODOMAIN HOMOLOG 2"/>
    <property type="match status" value="1"/>
</dbReference>
<feature type="compositionally biased region" description="Pro residues" evidence="3">
    <location>
        <begin position="112"/>
        <end position="150"/>
    </location>
</feature>
<evidence type="ECO:0000313" key="6">
    <source>
        <dbReference type="Proteomes" id="UP001237642"/>
    </source>
</evidence>
<feature type="compositionally biased region" description="Acidic residues" evidence="3">
    <location>
        <begin position="486"/>
        <end position="502"/>
    </location>
</feature>
<dbReference type="InterPro" id="IPR001356">
    <property type="entry name" value="HD"/>
</dbReference>
<feature type="region of interest" description="Disordered" evidence="3">
    <location>
        <begin position="81"/>
        <end position="173"/>
    </location>
</feature>
<comment type="caution">
    <text evidence="5">The sequence shown here is derived from an EMBL/GenBank/DDBJ whole genome shotgun (WGS) entry which is preliminary data.</text>
</comment>
<evidence type="ECO:0000313" key="5">
    <source>
        <dbReference type="EMBL" id="KAK1405114.1"/>
    </source>
</evidence>
<dbReference type="CDD" id="cd00086">
    <property type="entry name" value="homeodomain"/>
    <property type="match status" value="1"/>
</dbReference>
<dbReference type="Proteomes" id="UP001237642">
    <property type="component" value="Unassembled WGS sequence"/>
</dbReference>
<evidence type="ECO:0000256" key="1">
    <source>
        <dbReference type="ARBA" id="ARBA00004123"/>
    </source>
</evidence>
<keyword evidence="2 5" id="KW-0238">DNA-binding</keyword>
<keyword evidence="2" id="KW-0539">Nucleus</keyword>
<name>A0AAD8JIX3_9APIA</name>
<dbReference type="Gene3D" id="2.30.30.140">
    <property type="match status" value="1"/>
</dbReference>
<dbReference type="Gene3D" id="1.10.10.60">
    <property type="entry name" value="Homeodomain-like"/>
    <property type="match status" value="1"/>
</dbReference>
<reference evidence="5" key="2">
    <citation type="submission" date="2023-05" db="EMBL/GenBank/DDBJ databases">
        <authorList>
            <person name="Schelkunov M.I."/>
        </authorList>
    </citation>
    <scope>NUCLEOTIDE SEQUENCE</scope>
    <source>
        <strain evidence="5">Hsosn_3</strain>
        <tissue evidence="5">Leaf</tissue>
    </source>
</reference>
<feature type="compositionally biased region" description="Polar residues" evidence="3">
    <location>
        <begin position="548"/>
        <end position="557"/>
    </location>
</feature>
<dbReference type="Pfam" id="PF16719">
    <property type="entry name" value="SAWADEE"/>
    <property type="match status" value="1"/>
</dbReference>
<dbReference type="InterPro" id="IPR032001">
    <property type="entry name" value="SAWADEE_dom"/>
</dbReference>
<evidence type="ECO:0000256" key="2">
    <source>
        <dbReference type="PROSITE-ProRule" id="PRU00108"/>
    </source>
</evidence>
<dbReference type="PROSITE" id="PS50071">
    <property type="entry name" value="HOMEOBOX_2"/>
    <property type="match status" value="1"/>
</dbReference>
<feature type="domain" description="Homeobox" evidence="4">
    <location>
        <begin position="13"/>
        <end position="77"/>
    </location>
</feature>
<dbReference type="SUPFAM" id="SSF81995">
    <property type="entry name" value="beta-sandwich domain of Sec23/24"/>
    <property type="match status" value="1"/>
</dbReference>
<dbReference type="AlphaFoldDB" id="A0AAD8JIX3"/>
<dbReference type="SMART" id="SM00389">
    <property type="entry name" value="HOX"/>
    <property type="match status" value="1"/>
</dbReference>
<dbReference type="Gene3D" id="2.40.50.40">
    <property type="match status" value="1"/>
</dbReference>
<sequence>MGRPPSHGAPAFRFNNAEVAEMEAMLQANNATVPAREVLEALAQKFSTSPERSGKFVVQMKQVWNWFQNRRYAIRARKTPVKLNTSPASRDDSAVAKNVAQAPQPQHQQPQHPQPQHPQPQHPQPHHPQPQHPQPQHPQPQHPQPQPPPLVTLRNVPQAPPNLPTPAGKNVAESTPMEFEAKSARDGAWYDVASFLSHRNLERGDPEVLVRFAGFGAEEDEWVDIRRHVRQRSLPCESSECVAVLPGDLILCFQEGKEQALYFDAHVLDSQRRRHDIRGCRCRFLVRYDHDQFEEIVPLRKVCRRPETDHRLQLLHALNNSTTAKQPKAGIESRTTSTLRVYPPPEVTEMQLKIEEPVAVTHIVPATSNSNLVAGSETKNQQPNVSEIVDGGPVKILKDPNATPGNDAAIQDAVDKVSTDIGDPNAIAENDAVLNEVDVNNADTNIEGDPNVTSETDDVLNEAATNIEEDINGTPEKHAVLNEDAANTEEDTNGSPEDEAVSNEDAGNIEGDTNGMLEDEAELNEDAADIEGDTNGTPEDVVVLNEDVTGTSSTANQ</sequence>
<dbReference type="GO" id="GO:0003677">
    <property type="term" value="F:DNA binding"/>
    <property type="evidence" value="ECO:0007669"/>
    <property type="project" value="UniProtKB-UniRule"/>
</dbReference>
<dbReference type="EMBL" id="JAUIZM010000001">
    <property type="protein sequence ID" value="KAK1405114.1"/>
    <property type="molecule type" value="Genomic_DNA"/>
</dbReference>